<protein>
    <submittedName>
        <fullName evidence="7">Arylsulfatase</fullName>
        <ecNumber evidence="7">3.1.6.1</ecNumber>
    </submittedName>
</protein>
<feature type="modified residue" description="3-oxoalanine (Ser)" evidence="5">
    <location>
        <position position="77"/>
    </location>
</feature>
<evidence type="ECO:0000259" key="6">
    <source>
        <dbReference type="Pfam" id="PF00884"/>
    </source>
</evidence>
<dbReference type="InterPro" id="IPR017850">
    <property type="entry name" value="Alkaline_phosphatase_core_sf"/>
</dbReference>
<dbReference type="NCBIfam" id="NF010322">
    <property type="entry name" value="PRK13759.1"/>
    <property type="match status" value="1"/>
</dbReference>
<keyword evidence="2" id="KW-0479">Metal-binding</keyword>
<evidence type="ECO:0000256" key="4">
    <source>
        <dbReference type="ARBA" id="ARBA00022837"/>
    </source>
</evidence>
<comment type="caution">
    <text evidence="7">The sequence shown here is derived from an EMBL/GenBank/DDBJ whole genome shotgun (WGS) entry which is preliminary data.</text>
</comment>
<dbReference type="InterPro" id="IPR050738">
    <property type="entry name" value="Sulfatase"/>
</dbReference>
<accession>A0A413SZD2</accession>
<evidence type="ECO:0000313" key="8">
    <source>
        <dbReference type="Proteomes" id="UP000283855"/>
    </source>
</evidence>
<reference evidence="7 8" key="1">
    <citation type="submission" date="2018-08" db="EMBL/GenBank/DDBJ databases">
        <title>A genome reference for cultivated species of the human gut microbiota.</title>
        <authorList>
            <person name="Zou Y."/>
            <person name="Xue W."/>
            <person name="Luo G."/>
        </authorList>
    </citation>
    <scope>NUCLEOTIDE SEQUENCE [LARGE SCALE GENOMIC DNA]</scope>
    <source>
        <strain evidence="7 8">AM42-38</strain>
    </source>
</reference>
<organism evidence="7 8">
    <name type="scientific">Phocaeicola coprophilus</name>
    <dbReference type="NCBI Taxonomy" id="387090"/>
    <lineage>
        <taxon>Bacteria</taxon>
        <taxon>Pseudomonadati</taxon>
        <taxon>Bacteroidota</taxon>
        <taxon>Bacteroidia</taxon>
        <taxon>Bacteroidales</taxon>
        <taxon>Bacteroidaceae</taxon>
        <taxon>Phocaeicola</taxon>
    </lineage>
</organism>
<dbReference type="PROSITE" id="PS00523">
    <property type="entry name" value="SULFATASE_1"/>
    <property type="match status" value="1"/>
</dbReference>
<dbReference type="InterPro" id="IPR024607">
    <property type="entry name" value="Sulfatase_CS"/>
</dbReference>
<dbReference type="PANTHER" id="PTHR42693">
    <property type="entry name" value="ARYLSULFATASE FAMILY MEMBER"/>
    <property type="match status" value="1"/>
</dbReference>
<dbReference type="PROSITE" id="PS00149">
    <property type="entry name" value="SULFATASE_2"/>
    <property type="match status" value="1"/>
</dbReference>
<gene>
    <name evidence="7" type="ORF">DW921_09070</name>
</gene>
<dbReference type="AlphaFoldDB" id="A0A413SZD2"/>
<dbReference type="InterPro" id="IPR000917">
    <property type="entry name" value="Sulfatase_N"/>
</dbReference>
<comment type="PTM">
    <text evidence="5">The conversion to 3-oxoalanine (also known as C-formylglycine, FGly), of a serine or cysteine residue in prokaryotes and of a cysteine residue in eukaryotes, is critical for catalytic activity.</text>
</comment>
<evidence type="ECO:0000313" key="7">
    <source>
        <dbReference type="EMBL" id="RHA75234.1"/>
    </source>
</evidence>
<proteinExistence type="inferred from homology"/>
<comment type="similarity">
    <text evidence="1">Belongs to the sulfatase family.</text>
</comment>
<dbReference type="EC" id="3.1.6.1" evidence="7"/>
<evidence type="ECO:0000256" key="1">
    <source>
        <dbReference type="ARBA" id="ARBA00008779"/>
    </source>
</evidence>
<dbReference type="Pfam" id="PF00884">
    <property type="entry name" value="Sulfatase"/>
    <property type="match status" value="1"/>
</dbReference>
<evidence type="ECO:0000256" key="5">
    <source>
        <dbReference type="PIRSR" id="PIRSR600917-52"/>
    </source>
</evidence>
<feature type="domain" description="Sulfatase N-terminal" evidence="6">
    <location>
        <begin position="29"/>
        <end position="378"/>
    </location>
</feature>
<sequence length="502" mass="56239">MKGNKMLPVLALGVAGWAAGMPAAARVKPHVILIMTDQQRWDAMGGTSGGRVITPALDSLAAEGTLFTHAYTSCPSSTPARAGLLTGLSPWHHGMLGYGEVAPRYRYEMPRMLREAGYYTFGIGKMHWHPQRERHGFHATLLDESGRVEDVGFVSDYRQWFRLHALGLDPDSTGIGWNDHGAGSYVLDERLHPTRWTGGTACELIRNYDAESGQPLFLKVSFARPHSPYDPPARFLQLYADREIPAPAVGDWCGKYAAPADPARLAPDAPFGNFGEEYARRSRRHYYASVTFVDEEIGKIIRALKEKGMYDRSLIIFVADHGDMLGDHYHWRKTYPYEGSSHIPFLVKWPAGTEGMLPRVDVPVELRDVLPTMLAATGADVPADMDGRPLQGPARGETGNWRRYIDLEHAACYDADNYWCALTDGDIKYIWNFHNGTEQLFDLKKDPMELHNVAADGKYASVLQEMRRAMADHLSERGEGFVRDGRPVVRRSVMLYGPDYPR</sequence>
<name>A0A413SZD2_9BACT</name>
<evidence type="ECO:0000256" key="2">
    <source>
        <dbReference type="ARBA" id="ARBA00022723"/>
    </source>
</evidence>
<dbReference type="GO" id="GO:0004065">
    <property type="term" value="F:arylsulfatase activity"/>
    <property type="evidence" value="ECO:0007669"/>
    <property type="project" value="UniProtKB-EC"/>
</dbReference>
<dbReference type="Gene3D" id="3.40.720.10">
    <property type="entry name" value="Alkaline Phosphatase, subunit A"/>
    <property type="match status" value="1"/>
</dbReference>
<keyword evidence="4" id="KW-0106">Calcium</keyword>
<dbReference type="SUPFAM" id="SSF53649">
    <property type="entry name" value="Alkaline phosphatase-like"/>
    <property type="match status" value="1"/>
</dbReference>
<dbReference type="GO" id="GO:0046872">
    <property type="term" value="F:metal ion binding"/>
    <property type="evidence" value="ECO:0007669"/>
    <property type="project" value="UniProtKB-KW"/>
</dbReference>
<dbReference type="EMBL" id="QSFT01000017">
    <property type="protein sequence ID" value="RHA75234.1"/>
    <property type="molecule type" value="Genomic_DNA"/>
</dbReference>
<keyword evidence="3 7" id="KW-0378">Hydrolase</keyword>
<dbReference type="PANTHER" id="PTHR42693:SF53">
    <property type="entry name" value="ENDO-4-O-SULFATASE"/>
    <property type="match status" value="1"/>
</dbReference>
<dbReference type="Proteomes" id="UP000283855">
    <property type="component" value="Unassembled WGS sequence"/>
</dbReference>
<evidence type="ECO:0000256" key="3">
    <source>
        <dbReference type="ARBA" id="ARBA00022801"/>
    </source>
</evidence>